<evidence type="ECO:0000313" key="1">
    <source>
        <dbReference type="EMBL" id="GHC62743.1"/>
    </source>
</evidence>
<comment type="caution">
    <text evidence="1">The sequence shown here is derived from an EMBL/GenBank/DDBJ whole genome shotgun (WGS) entry which is preliminary data.</text>
</comment>
<protein>
    <submittedName>
        <fullName evidence="1">Uncharacterized protein</fullName>
    </submittedName>
</protein>
<organism evidence="1 2">
    <name type="scientific">Neogemmobacter tilapiae</name>
    <dbReference type="NCBI Taxonomy" id="875041"/>
    <lineage>
        <taxon>Bacteria</taxon>
        <taxon>Pseudomonadati</taxon>
        <taxon>Pseudomonadota</taxon>
        <taxon>Alphaproteobacteria</taxon>
        <taxon>Rhodobacterales</taxon>
        <taxon>Paracoccaceae</taxon>
        <taxon>Neogemmobacter</taxon>
    </lineage>
</organism>
<accession>A0A918WPR7</accession>
<reference evidence="1" key="2">
    <citation type="submission" date="2020-09" db="EMBL/GenBank/DDBJ databases">
        <authorList>
            <person name="Sun Q."/>
            <person name="Kim S."/>
        </authorList>
    </citation>
    <scope>NUCLEOTIDE SEQUENCE</scope>
    <source>
        <strain evidence="1">KCTC 23310</strain>
    </source>
</reference>
<keyword evidence="2" id="KW-1185">Reference proteome</keyword>
<name>A0A918WPR7_9RHOB</name>
<sequence>MHGLRAGKGHGFQKFHHAVAVGLGGVRGGAVGDELMFHEGRETAGTLGKKASQIIAREGRGRNKTQQQKHKESFQTAHDSFRLRLNAVKNAADGEG</sequence>
<evidence type="ECO:0000313" key="2">
    <source>
        <dbReference type="Proteomes" id="UP000638981"/>
    </source>
</evidence>
<dbReference type="AlphaFoldDB" id="A0A918WPR7"/>
<dbReference type="Proteomes" id="UP000638981">
    <property type="component" value="Unassembled WGS sequence"/>
</dbReference>
<gene>
    <name evidence="1" type="ORF">GCM10007315_28610</name>
</gene>
<proteinExistence type="predicted"/>
<dbReference type="EMBL" id="BMYJ01000009">
    <property type="protein sequence ID" value="GHC62743.1"/>
    <property type="molecule type" value="Genomic_DNA"/>
</dbReference>
<reference evidence="1" key="1">
    <citation type="journal article" date="2014" name="Int. J. Syst. Evol. Microbiol.">
        <title>Complete genome sequence of Corynebacterium casei LMG S-19264T (=DSM 44701T), isolated from a smear-ripened cheese.</title>
        <authorList>
            <consortium name="US DOE Joint Genome Institute (JGI-PGF)"/>
            <person name="Walter F."/>
            <person name="Albersmeier A."/>
            <person name="Kalinowski J."/>
            <person name="Ruckert C."/>
        </authorList>
    </citation>
    <scope>NUCLEOTIDE SEQUENCE</scope>
    <source>
        <strain evidence="1">KCTC 23310</strain>
    </source>
</reference>